<reference evidence="2" key="2">
    <citation type="submission" date="2020-11" db="EMBL/GenBank/DDBJ databases">
        <authorList>
            <consortium name="DOE Joint Genome Institute"/>
            <person name="Kuo A."/>
            <person name="Miyauchi S."/>
            <person name="Kiss E."/>
            <person name="Drula E."/>
            <person name="Kohler A."/>
            <person name="Sanchez-Garcia M."/>
            <person name="Andreopoulos B."/>
            <person name="Barry K.W."/>
            <person name="Bonito G."/>
            <person name="Buee M."/>
            <person name="Carver A."/>
            <person name="Chen C."/>
            <person name="Cichocki N."/>
            <person name="Clum A."/>
            <person name="Culley D."/>
            <person name="Crous P.W."/>
            <person name="Fauchery L."/>
            <person name="Girlanda M."/>
            <person name="Hayes R."/>
            <person name="Keri Z."/>
            <person name="Labutti K."/>
            <person name="Lipzen A."/>
            <person name="Lombard V."/>
            <person name="Magnuson J."/>
            <person name="Maillard F."/>
            <person name="Morin E."/>
            <person name="Murat C."/>
            <person name="Nolan M."/>
            <person name="Ohm R."/>
            <person name="Pangilinan J."/>
            <person name="Pereira M."/>
            <person name="Perotto S."/>
            <person name="Peter M."/>
            <person name="Riley R."/>
            <person name="Sitrit Y."/>
            <person name="Stielow B."/>
            <person name="Szollosi G."/>
            <person name="Zifcakova L."/>
            <person name="Stursova M."/>
            <person name="Spatafora J.W."/>
            <person name="Tedersoo L."/>
            <person name="Vaario L.-M."/>
            <person name="Yamada A."/>
            <person name="Yan M."/>
            <person name="Wang P."/>
            <person name="Xu J."/>
            <person name="Bruns T."/>
            <person name="Baldrian P."/>
            <person name="Vilgalys R."/>
            <person name="Henrissat B."/>
            <person name="Grigoriev I.V."/>
            <person name="Hibbett D."/>
            <person name="Nagy L.G."/>
            <person name="Martin F.M."/>
        </authorList>
    </citation>
    <scope>NUCLEOTIDE SEQUENCE</scope>
    <source>
        <strain evidence="2">UH-Tt-Lm1</strain>
    </source>
</reference>
<evidence type="ECO:0000259" key="1">
    <source>
        <dbReference type="Pfam" id="PF17667"/>
    </source>
</evidence>
<feature type="domain" description="Fungal-type protein kinase" evidence="1">
    <location>
        <begin position="4"/>
        <end position="152"/>
    </location>
</feature>
<protein>
    <recommendedName>
        <fullName evidence="1">Fungal-type protein kinase domain-containing protein</fullName>
    </recommendedName>
</protein>
<reference evidence="2" key="1">
    <citation type="journal article" date="2020" name="Nat. Commun.">
        <title>Large-scale genome sequencing of mycorrhizal fungi provides insights into the early evolution of symbiotic traits.</title>
        <authorList>
            <person name="Miyauchi S."/>
            <person name="Kiss E."/>
            <person name="Kuo A."/>
            <person name="Drula E."/>
            <person name="Kohler A."/>
            <person name="Sanchez-Garcia M."/>
            <person name="Morin E."/>
            <person name="Andreopoulos B."/>
            <person name="Barry K.W."/>
            <person name="Bonito G."/>
            <person name="Buee M."/>
            <person name="Carver A."/>
            <person name="Chen C."/>
            <person name="Cichocki N."/>
            <person name="Clum A."/>
            <person name="Culley D."/>
            <person name="Crous P.W."/>
            <person name="Fauchery L."/>
            <person name="Girlanda M."/>
            <person name="Hayes R.D."/>
            <person name="Keri Z."/>
            <person name="LaButti K."/>
            <person name="Lipzen A."/>
            <person name="Lombard V."/>
            <person name="Magnuson J."/>
            <person name="Maillard F."/>
            <person name="Murat C."/>
            <person name="Nolan M."/>
            <person name="Ohm R.A."/>
            <person name="Pangilinan J."/>
            <person name="Pereira M.F."/>
            <person name="Perotto S."/>
            <person name="Peter M."/>
            <person name="Pfister S."/>
            <person name="Riley R."/>
            <person name="Sitrit Y."/>
            <person name="Stielow J.B."/>
            <person name="Szollosi G."/>
            <person name="Zifcakova L."/>
            <person name="Stursova M."/>
            <person name="Spatafora J.W."/>
            <person name="Tedersoo L."/>
            <person name="Vaario L.M."/>
            <person name="Yamada A."/>
            <person name="Yan M."/>
            <person name="Wang P."/>
            <person name="Xu J."/>
            <person name="Bruns T."/>
            <person name="Baldrian P."/>
            <person name="Vilgalys R."/>
            <person name="Dunand C."/>
            <person name="Henrissat B."/>
            <person name="Grigoriev I.V."/>
            <person name="Hibbett D."/>
            <person name="Nagy L.G."/>
            <person name="Martin F.M."/>
        </authorList>
    </citation>
    <scope>NUCLEOTIDE SEQUENCE</scope>
    <source>
        <strain evidence="2">UH-Tt-Lm1</strain>
    </source>
</reference>
<dbReference type="InterPro" id="IPR011009">
    <property type="entry name" value="Kinase-like_dom_sf"/>
</dbReference>
<feature type="non-terminal residue" evidence="2">
    <location>
        <position position="152"/>
    </location>
</feature>
<dbReference type="AlphaFoldDB" id="A0A9P6HMS1"/>
<feature type="non-terminal residue" evidence="2">
    <location>
        <position position="1"/>
    </location>
</feature>
<proteinExistence type="predicted"/>
<accession>A0A9P6HMS1</accession>
<gene>
    <name evidence="2" type="ORF">BJ322DRAFT_1178457</name>
</gene>
<name>A0A9P6HMS1_9AGAM</name>
<dbReference type="InterPro" id="IPR040976">
    <property type="entry name" value="Pkinase_fungal"/>
</dbReference>
<dbReference type="Pfam" id="PF17667">
    <property type="entry name" value="Pkinase_fungal"/>
    <property type="match status" value="1"/>
</dbReference>
<keyword evidence="3" id="KW-1185">Reference proteome</keyword>
<organism evidence="2 3">
    <name type="scientific">Thelephora terrestris</name>
    <dbReference type="NCBI Taxonomy" id="56493"/>
    <lineage>
        <taxon>Eukaryota</taxon>
        <taxon>Fungi</taxon>
        <taxon>Dikarya</taxon>
        <taxon>Basidiomycota</taxon>
        <taxon>Agaricomycotina</taxon>
        <taxon>Agaricomycetes</taxon>
        <taxon>Thelephorales</taxon>
        <taxon>Thelephoraceae</taxon>
        <taxon>Thelephora</taxon>
    </lineage>
</organism>
<sequence>RVTIGRSTVVLKAMSDQWPKKKLVVKVSWPTTGRVSESDFLKKAMEEAEHSEGRWATKHLPHMFWAGNIDFGTGSTFGSVANLFEGAEFVGEKFVYERCALRVIIQEELHPLKSLGDVKEIGQVFVDVACVHRWLHDHPGILHRDPSPNNIM</sequence>
<evidence type="ECO:0000313" key="2">
    <source>
        <dbReference type="EMBL" id="KAF9789670.1"/>
    </source>
</evidence>
<evidence type="ECO:0000313" key="3">
    <source>
        <dbReference type="Proteomes" id="UP000736335"/>
    </source>
</evidence>
<dbReference type="SUPFAM" id="SSF56112">
    <property type="entry name" value="Protein kinase-like (PK-like)"/>
    <property type="match status" value="1"/>
</dbReference>
<comment type="caution">
    <text evidence="2">The sequence shown here is derived from an EMBL/GenBank/DDBJ whole genome shotgun (WGS) entry which is preliminary data.</text>
</comment>
<dbReference type="Proteomes" id="UP000736335">
    <property type="component" value="Unassembled WGS sequence"/>
</dbReference>
<dbReference type="OrthoDB" id="5569250at2759"/>
<dbReference type="EMBL" id="WIUZ02000003">
    <property type="protein sequence ID" value="KAF9789670.1"/>
    <property type="molecule type" value="Genomic_DNA"/>
</dbReference>